<evidence type="ECO:0000313" key="2">
    <source>
        <dbReference type="EMBL" id="SFW63966.1"/>
    </source>
</evidence>
<dbReference type="EMBL" id="FPJG01000006">
    <property type="protein sequence ID" value="SFW63966.1"/>
    <property type="molecule type" value="Genomic_DNA"/>
</dbReference>
<dbReference type="STRING" id="546364.SAMN04489730_2308"/>
<gene>
    <name evidence="2" type="ORF">SAMN04489730_2308</name>
</gene>
<proteinExistence type="predicted"/>
<dbReference type="SUPFAM" id="SSF55729">
    <property type="entry name" value="Acyl-CoA N-acyltransferases (Nat)"/>
    <property type="match status" value="2"/>
</dbReference>
<protein>
    <submittedName>
        <fullName evidence="2">Acetyltransferase (GNAT) family protein</fullName>
    </submittedName>
</protein>
<accession>A0A1K1QXB6</accession>
<feature type="domain" description="N-acetyltransferase" evidence="1">
    <location>
        <begin position="5"/>
        <end position="186"/>
    </location>
</feature>
<dbReference type="InterPro" id="IPR000182">
    <property type="entry name" value="GNAT_dom"/>
</dbReference>
<dbReference type="AlphaFoldDB" id="A0A1K1QXB6"/>
<dbReference type="GO" id="GO:0016747">
    <property type="term" value="F:acyltransferase activity, transferring groups other than amino-acyl groups"/>
    <property type="evidence" value="ECO:0007669"/>
    <property type="project" value="InterPro"/>
</dbReference>
<organism evidence="2 3">
    <name type="scientific">Amycolatopsis australiensis</name>
    <dbReference type="NCBI Taxonomy" id="546364"/>
    <lineage>
        <taxon>Bacteria</taxon>
        <taxon>Bacillati</taxon>
        <taxon>Actinomycetota</taxon>
        <taxon>Actinomycetes</taxon>
        <taxon>Pseudonocardiales</taxon>
        <taxon>Pseudonocardiaceae</taxon>
        <taxon>Amycolatopsis</taxon>
    </lineage>
</organism>
<evidence type="ECO:0000259" key="1">
    <source>
        <dbReference type="PROSITE" id="PS51186"/>
    </source>
</evidence>
<name>A0A1K1QXB6_9PSEU</name>
<dbReference type="PROSITE" id="PS51186">
    <property type="entry name" value="GNAT"/>
    <property type="match status" value="1"/>
</dbReference>
<dbReference type="Gene3D" id="3.40.630.30">
    <property type="match status" value="1"/>
</dbReference>
<reference evidence="3" key="1">
    <citation type="submission" date="2016-11" db="EMBL/GenBank/DDBJ databases">
        <authorList>
            <person name="Varghese N."/>
            <person name="Submissions S."/>
        </authorList>
    </citation>
    <scope>NUCLEOTIDE SEQUENCE [LARGE SCALE GENOMIC DNA]</scope>
    <source>
        <strain evidence="3">DSM 44671</strain>
    </source>
</reference>
<dbReference type="RefSeq" id="WP_072476252.1">
    <property type="nucleotide sequence ID" value="NZ_FPJG01000006.1"/>
</dbReference>
<evidence type="ECO:0000313" key="3">
    <source>
        <dbReference type="Proteomes" id="UP000182740"/>
    </source>
</evidence>
<keyword evidence="2" id="KW-0808">Transferase</keyword>
<dbReference type="Pfam" id="PF00583">
    <property type="entry name" value="Acetyltransf_1"/>
    <property type="match status" value="1"/>
</dbReference>
<sequence>MTTDLVIERFDPAAAGFARCHDLLVASQLADRPGEPPLPLAELAGRWTRPLPGMGTAARWLGFRGDALVEVHFLEAENSGIGLTHIVVHPAARRAGIGGAMLRAVLPALRERGRRVIEGWQVVAGTAGERWAAAMGFRPVRTIVRQALVTAETDRSRWDVPVGAGYRLLRWMGAAPDAVLDSYAALRGAIHDAPLGQSDYRWPEWTSARVRATEAEARAQGLEQRIVAAVHERTGEAAAFTEVCVHPRRPDWAYQRDTAVAAAHRGRGLGRCVKAHMARWLLGERPAIAWISTTTGAENAHMIRVNRESASRRCRR</sequence>
<dbReference type="InterPro" id="IPR016181">
    <property type="entry name" value="Acyl_CoA_acyltransferase"/>
</dbReference>
<keyword evidence="3" id="KW-1185">Reference proteome</keyword>
<dbReference type="OrthoDB" id="4119890at2"/>
<dbReference type="Proteomes" id="UP000182740">
    <property type="component" value="Unassembled WGS sequence"/>
</dbReference>
<dbReference type="CDD" id="cd04301">
    <property type="entry name" value="NAT_SF"/>
    <property type="match status" value="1"/>
</dbReference>